<dbReference type="EMBL" id="MSTI01000036">
    <property type="protein sequence ID" value="OLV19286.1"/>
    <property type="molecule type" value="Genomic_DNA"/>
</dbReference>
<dbReference type="RefSeq" id="WP_051654967.1">
    <property type="nucleotide sequence ID" value="NZ_CBCSJX010000035.1"/>
</dbReference>
<evidence type="ECO:0000313" key="2">
    <source>
        <dbReference type="EMBL" id="OLV19286.1"/>
    </source>
</evidence>
<organism evidence="2 3">
    <name type="scientific">Deinococcus marmoris</name>
    <dbReference type="NCBI Taxonomy" id="249408"/>
    <lineage>
        <taxon>Bacteria</taxon>
        <taxon>Thermotogati</taxon>
        <taxon>Deinococcota</taxon>
        <taxon>Deinococci</taxon>
        <taxon>Deinococcales</taxon>
        <taxon>Deinococcaceae</taxon>
        <taxon>Deinococcus</taxon>
    </lineage>
</organism>
<keyword evidence="1" id="KW-0472">Membrane</keyword>
<dbReference type="OrthoDB" id="72626at2"/>
<keyword evidence="1" id="KW-0812">Transmembrane</keyword>
<dbReference type="Proteomes" id="UP000186607">
    <property type="component" value="Unassembled WGS sequence"/>
</dbReference>
<evidence type="ECO:0000313" key="3">
    <source>
        <dbReference type="Proteomes" id="UP000186607"/>
    </source>
</evidence>
<comment type="caution">
    <text evidence="2">The sequence shown here is derived from an EMBL/GenBank/DDBJ whole genome shotgun (WGS) entry which is preliminary data.</text>
</comment>
<accession>A0A1U7P2A1</accession>
<keyword evidence="3" id="KW-1185">Reference proteome</keyword>
<sequence>MTRESPEVVKIQVREEALPPQEPETRGPAPIGTLVVVAVVVLSIIWLWMLVLGIQQGRA</sequence>
<dbReference type="AlphaFoldDB" id="A0A1U7P2A1"/>
<dbReference type="STRING" id="249408.BOO71_0003040"/>
<evidence type="ECO:0000256" key="1">
    <source>
        <dbReference type="SAM" id="Phobius"/>
    </source>
</evidence>
<reference evidence="2 3" key="1">
    <citation type="submission" date="2017-01" db="EMBL/GenBank/DDBJ databases">
        <title>Genome Analysis of Deinococcus marmoris KOPRI26562.</title>
        <authorList>
            <person name="Kim J.H."/>
            <person name="Oh H.-M."/>
        </authorList>
    </citation>
    <scope>NUCLEOTIDE SEQUENCE [LARGE SCALE GENOMIC DNA]</scope>
    <source>
        <strain evidence="2 3">KOPRI26562</strain>
    </source>
</reference>
<keyword evidence="1" id="KW-1133">Transmembrane helix</keyword>
<proteinExistence type="predicted"/>
<protein>
    <submittedName>
        <fullName evidence="2">Uncharacterized protein</fullName>
    </submittedName>
</protein>
<name>A0A1U7P2A1_9DEIO</name>
<feature type="transmembrane region" description="Helical" evidence="1">
    <location>
        <begin position="31"/>
        <end position="54"/>
    </location>
</feature>
<gene>
    <name evidence="2" type="ORF">BOO71_0003040</name>
</gene>